<dbReference type="InterPro" id="IPR036515">
    <property type="entry name" value="Transposase_17_sf"/>
</dbReference>
<evidence type="ECO:0000313" key="2">
    <source>
        <dbReference type="EMBL" id="TKJ44023.1"/>
    </source>
</evidence>
<reference evidence="2 3" key="1">
    <citation type="submission" date="2017-06" db="EMBL/GenBank/DDBJ databases">
        <title>Novel microbial phyla capable of carbon fixation and sulfur reduction in deep-sea sediments.</title>
        <authorList>
            <person name="Huang J."/>
            <person name="Baker B."/>
            <person name="Wang Y."/>
        </authorList>
    </citation>
    <scope>NUCLEOTIDE SEQUENCE [LARGE SCALE GENOMIC DNA]</scope>
    <source>
        <strain evidence="2">B3_TA06</strain>
    </source>
</reference>
<evidence type="ECO:0000259" key="1">
    <source>
        <dbReference type="SMART" id="SM01321"/>
    </source>
</evidence>
<sequence length="142" mass="16706">MKFFSYKGPYAYSVTICTCEKSPIFKIPKAVKTILDLLKEISTRYGFRLVAYCFMPDHLHLLVAGDKDSNLLKFIQTFKQVSSCRFRKNFGERLWQRGYYEHVLRAEENPEKVARYIWGNPVRKGLVEHEEEYPFSGPEVIL</sequence>
<evidence type="ECO:0000313" key="3">
    <source>
        <dbReference type="Proteomes" id="UP000317778"/>
    </source>
</evidence>
<dbReference type="Proteomes" id="UP000317778">
    <property type="component" value="Unassembled WGS sequence"/>
</dbReference>
<dbReference type="EMBL" id="NJBO01000002">
    <property type="protein sequence ID" value="TKJ44023.1"/>
    <property type="molecule type" value="Genomic_DNA"/>
</dbReference>
<dbReference type="InterPro" id="IPR002686">
    <property type="entry name" value="Transposase_17"/>
</dbReference>
<dbReference type="GO" id="GO:0004803">
    <property type="term" value="F:transposase activity"/>
    <property type="evidence" value="ECO:0007669"/>
    <property type="project" value="InterPro"/>
</dbReference>
<protein>
    <submittedName>
        <fullName evidence="2">Transposase</fullName>
    </submittedName>
</protein>
<name>A0A532V9Z5_UNCT6</name>
<dbReference type="GO" id="GO:0043565">
    <property type="term" value="F:sequence-specific DNA binding"/>
    <property type="evidence" value="ECO:0007669"/>
    <property type="project" value="TreeGrafter"/>
</dbReference>
<dbReference type="InterPro" id="IPR052715">
    <property type="entry name" value="RAYT_transposase"/>
</dbReference>
<comment type="caution">
    <text evidence="2">The sequence shown here is derived from an EMBL/GenBank/DDBJ whole genome shotgun (WGS) entry which is preliminary data.</text>
</comment>
<accession>A0A532V9Z5</accession>
<organism evidence="2 3">
    <name type="scientific">candidate division TA06 bacterium B3_TA06</name>
    <dbReference type="NCBI Taxonomy" id="2012487"/>
    <lineage>
        <taxon>Bacteria</taxon>
        <taxon>Bacteria division TA06</taxon>
    </lineage>
</organism>
<dbReference type="PANTHER" id="PTHR36966">
    <property type="entry name" value="REP-ASSOCIATED TYROSINE TRANSPOSASE"/>
    <property type="match status" value="1"/>
</dbReference>
<dbReference type="Gene3D" id="3.30.70.1290">
    <property type="entry name" value="Transposase IS200-like"/>
    <property type="match status" value="1"/>
</dbReference>
<gene>
    <name evidence="2" type="ORF">CEE36_02575</name>
</gene>
<proteinExistence type="predicted"/>
<dbReference type="NCBIfam" id="NF047646">
    <property type="entry name" value="REP_Tyr_transpos"/>
    <property type="match status" value="1"/>
</dbReference>
<dbReference type="SUPFAM" id="SSF143422">
    <property type="entry name" value="Transposase IS200-like"/>
    <property type="match status" value="1"/>
</dbReference>
<dbReference type="Pfam" id="PF01797">
    <property type="entry name" value="Y1_Tnp"/>
    <property type="match status" value="1"/>
</dbReference>
<dbReference type="PANTHER" id="PTHR36966:SF1">
    <property type="entry name" value="REP-ASSOCIATED TYROSINE TRANSPOSASE"/>
    <property type="match status" value="1"/>
</dbReference>
<dbReference type="SMART" id="SM01321">
    <property type="entry name" value="Y1_Tnp"/>
    <property type="match status" value="1"/>
</dbReference>
<feature type="domain" description="Transposase IS200-like" evidence="1">
    <location>
        <begin position="7"/>
        <end position="120"/>
    </location>
</feature>
<dbReference type="GO" id="GO:0006313">
    <property type="term" value="P:DNA transposition"/>
    <property type="evidence" value="ECO:0007669"/>
    <property type="project" value="InterPro"/>
</dbReference>
<dbReference type="AlphaFoldDB" id="A0A532V9Z5"/>